<keyword evidence="2 6" id="KW-0349">Heme</keyword>
<feature type="domain" description="Cytochrome c" evidence="7">
    <location>
        <begin position="48"/>
        <end position="129"/>
    </location>
</feature>
<protein>
    <submittedName>
        <fullName evidence="8">Cytochrome c553</fullName>
    </submittedName>
</protein>
<keyword evidence="3 6" id="KW-0479">Metal-binding</keyword>
<name>A0A4V2UUZ6_9GAMM</name>
<keyword evidence="1" id="KW-0813">Transport</keyword>
<keyword evidence="5 6" id="KW-0408">Iron</keyword>
<dbReference type="SUPFAM" id="SSF46626">
    <property type="entry name" value="Cytochrome c"/>
    <property type="match status" value="1"/>
</dbReference>
<evidence type="ECO:0000256" key="6">
    <source>
        <dbReference type="PROSITE-ProRule" id="PRU00433"/>
    </source>
</evidence>
<dbReference type="AlphaFoldDB" id="A0A4V2UUZ6"/>
<evidence type="ECO:0000256" key="5">
    <source>
        <dbReference type="ARBA" id="ARBA00023004"/>
    </source>
</evidence>
<dbReference type="RefSeq" id="WP_240639582.1">
    <property type="nucleotide sequence ID" value="NZ_JBHLWF010000080.1"/>
</dbReference>
<dbReference type="InterPro" id="IPR050597">
    <property type="entry name" value="Cytochrome_c_Oxidase_Subunit"/>
</dbReference>
<dbReference type="Proteomes" id="UP000294599">
    <property type="component" value="Unassembled WGS sequence"/>
</dbReference>
<dbReference type="Gene3D" id="1.10.760.10">
    <property type="entry name" value="Cytochrome c-like domain"/>
    <property type="match status" value="1"/>
</dbReference>
<dbReference type="InterPro" id="IPR036909">
    <property type="entry name" value="Cyt_c-like_dom_sf"/>
</dbReference>
<dbReference type="GO" id="GO:0046872">
    <property type="term" value="F:metal ion binding"/>
    <property type="evidence" value="ECO:0007669"/>
    <property type="project" value="UniProtKB-KW"/>
</dbReference>
<evidence type="ECO:0000256" key="1">
    <source>
        <dbReference type="ARBA" id="ARBA00022448"/>
    </source>
</evidence>
<reference evidence="8 9" key="1">
    <citation type="submission" date="2019-03" db="EMBL/GenBank/DDBJ databases">
        <title>Genomic Encyclopedia of Type Strains, Phase IV (KMG-IV): sequencing the most valuable type-strain genomes for metagenomic binning, comparative biology and taxonomic classification.</title>
        <authorList>
            <person name="Goeker M."/>
        </authorList>
    </citation>
    <scope>NUCLEOTIDE SEQUENCE [LARGE SCALE GENOMIC DNA]</scope>
    <source>
        <strain evidence="8 9">DSM 21944</strain>
    </source>
</reference>
<organism evidence="8 9">
    <name type="scientific">Pseudofulvimonas gallinarii</name>
    <dbReference type="NCBI Taxonomy" id="634155"/>
    <lineage>
        <taxon>Bacteria</taxon>
        <taxon>Pseudomonadati</taxon>
        <taxon>Pseudomonadota</taxon>
        <taxon>Gammaproteobacteria</taxon>
        <taxon>Lysobacterales</taxon>
        <taxon>Rhodanobacteraceae</taxon>
        <taxon>Pseudofulvimonas</taxon>
    </lineage>
</organism>
<gene>
    <name evidence="8" type="ORF">EDC25_12522</name>
</gene>
<dbReference type="InterPro" id="IPR009056">
    <property type="entry name" value="Cyt_c-like_dom"/>
</dbReference>
<dbReference type="PANTHER" id="PTHR33751">
    <property type="entry name" value="CBB3-TYPE CYTOCHROME C OXIDASE SUBUNIT FIXP"/>
    <property type="match status" value="1"/>
</dbReference>
<evidence type="ECO:0000259" key="7">
    <source>
        <dbReference type="PROSITE" id="PS51007"/>
    </source>
</evidence>
<dbReference type="PANTHER" id="PTHR33751:SF9">
    <property type="entry name" value="CYTOCHROME C4"/>
    <property type="match status" value="1"/>
</dbReference>
<evidence type="ECO:0000256" key="4">
    <source>
        <dbReference type="ARBA" id="ARBA00022982"/>
    </source>
</evidence>
<evidence type="ECO:0000313" key="9">
    <source>
        <dbReference type="Proteomes" id="UP000294599"/>
    </source>
</evidence>
<sequence>MPASRDAPEHVVRPYPCWRLLPWLLLAGCGQTPPEAPAEIPEAAVSATPAPAGTRAPHQLGLCAACHGRDGIAVAANTPNLAGRDRDELLAAMAEYLDGRRDYAPMRAMLGPIRPADREALADWFAAQPPAPAVTP</sequence>
<comment type="caution">
    <text evidence="8">The sequence shown here is derived from an EMBL/GenBank/DDBJ whole genome shotgun (WGS) entry which is preliminary data.</text>
</comment>
<proteinExistence type="predicted"/>
<keyword evidence="9" id="KW-1185">Reference proteome</keyword>
<dbReference type="GO" id="GO:0009055">
    <property type="term" value="F:electron transfer activity"/>
    <property type="evidence" value="ECO:0007669"/>
    <property type="project" value="InterPro"/>
</dbReference>
<dbReference type="GO" id="GO:0020037">
    <property type="term" value="F:heme binding"/>
    <property type="evidence" value="ECO:0007669"/>
    <property type="project" value="InterPro"/>
</dbReference>
<evidence type="ECO:0000256" key="3">
    <source>
        <dbReference type="ARBA" id="ARBA00022723"/>
    </source>
</evidence>
<accession>A0A4V2UUZ6</accession>
<dbReference type="EMBL" id="SMAF01000025">
    <property type="protein sequence ID" value="TCS93767.1"/>
    <property type="molecule type" value="Genomic_DNA"/>
</dbReference>
<evidence type="ECO:0000313" key="8">
    <source>
        <dbReference type="EMBL" id="TCS93767.1"/>
    </source>
</evidence>
<evidence type="ECO:0000256" key="2">
    <source>
        <dbReference type="ARBA" id="ARBA00022617"/>
    </source>
</evidence>
<dbReference type="PROSITE" id="PS51007">
    <property type="entry name" value="CYTC"/>
    <property type="match status" value="1"/>
</dbReference>
<keyword evidence="4" id="KW-0249">Electron transport</keyword>